<dbReference type="EMBL" id="JAARWN010000027">
    <property type="protein sequence ID" value="MBC1937878.1"/>
    <property type="molecule type" value="Genomic_DNA"/>
</dbReference>
<gene>
    <name evidence="2" type="ORF">HCA69_16065</name>
</gene>
<organism evidence="2 3">
    <name type="scientific">Listeria grandensis</name>
    <dbReference type="NCBI Taxonomy" id="1494963"/>
    <lineage>
        <taxon>Bacteria</taxon>
        <taxon>Bacillati</taxon>
        <taxon>Bacillota</taxon>
        <taxon>Bacilli</taxon>
        <taxon>Bacillales</taxon>
        <taxon>Listeriaceae</taxon>
        <taxon>Listeria</taxon>
    </lineage>
</organism>
<dbReference type="RefSeq" id="WP_185528007.1">
    <property type="nucleotide sequence ID" value="NZ_JAARWN010000027.1"/>
</dbReference>
<comment type="caution">
    <text evidence="2">The sequence shown here is derived from an EMBL/GenBank/DDBJ whole genome shotgun (WGS) entry which is preliminary data.</text>
</comment>
<evidence type="ECO:0000256" key="1">
    <source>
        <dbReference type="SAM" id="MobiDB-lite"/>
    </source>
</evidence>
<feature type="compositionally biased region" description="Basic and acidic residues" evidence="1">
    <location>
        <begin position="54"/>
        <end position="70"/>
    </location>
</feature>
<reference evidence="2 3" key="1">
    <citation type="submission" date="2020-03" db="EMBL/GenBank/DDBJ databases">
        <title>Soil Listeria distribution.</title>
        <authorList>
            <person name="Liao J."/>
            <person name="Wiedmann M."/>
        </authorList>
    </citation>
    <scope>NUCLEOTIDE SEQUENCE [LARGE SCALE GENOMIC DNA]</scope>
    <source>
        <strain evidence="2 3">FSL L7-0741</strain>
    </source>
</reference>
<accession>A0A7X0Y6Y3</accession>
<proteinExistence type="predicted"/>
<dbReference type="AlphaFoldDB" id="A0A7X0Y6Y3"/>
<dbReference type="Proteomes" id="UP000535908">
    <property type="component" value="Unassembled WGS sequence"/>
</dbReference>
<sequence>MTENENGDKKLDLSPLISTSTLKRQTVKVKGTDDFGRSAKNTTPPNEQAPVLDKLPKKAPRIDPSEDFRKKATKTQKLSPDVILKIEVLKPYIKELEELNLDRKPTVNDIVAMLVDHYVNTKIPTRHLESYKAVYDNLYDQL</sequence>
<evidence type="ECO:0000313" key="2">
    <source>
        <dbReference type="EMBL" id="MBC1937878.1"/>
    </source>
</evidence>
<name>A0A7X0Y6Y3_9LIST</name>
<feature type="region of interest" description="Disordered" evidence="1">
    <location>
        <begin position="28"/>
        <end position="74"/>
    </location>
</feature>
<protein>
    <submittedName>
        <fullName evidence="2">Uncharacterized protein</fullName>
    </submittedName>
</protein>
<evidence type="ECO:0000313" key="3">
    <source>
        <dbReference type="Proteomes" id="UP000535908"/>
    </source>
</evidence>